<dbReference type="Proteomes" id="UP000509441">
    <property type="component" value="Chromosome"/>
</dbReference>
<dbReference type="InterPro" id="IPR012340">
    <property type="entry name" value="NA-bd_OB-fold"/>
</dbReference>
<dbReference type="KEGG" id="nox:C5F49_04575"/>
<organism evidence="2 3">
    <name type="scientific">Nitrosopumilus oxyclinae</name>
    <dbReference type="NCBI Taxonomy" id="1959104"/>
    <lineage>
        <taxon>Archaea</taxon>
        <taxon>Nitrososphaerota</taxon>
        <taxon>Nitrososphaeria</taxon>
        <taxon>Nitrosopumilales</taxon>
        <taxon>Nitrosopumilaceae</taxon>
        <taxon>Nitrosopumilus</taxon>
    </lineage>
</organism>
<dbReference type="EMBL" id="CP026994">
    <property type="protein sequence ID" value="QLH04663.1"/>
    <property type="molecule type" value="Genomic_DNA"/>
</dbReference>
<dbReference type="Pfam" id="PF12172">
    <property type="entry name" value="zf-ChsH2"/>
    <property type="match status" value="1"/>
</dbReference>
<dbReference type="AlphaFoldDB" id="A0A7D5RB86"/>
<reference evidence="2 3" key="1">
    <citation type="submission" date="2018-02" db="EMBL/GenBank/DDBJ databases">
        <title>Complete genome of Nitrosopumilus oxyclinae HCE1.</title>
        <authorList>
            <person name="Qin W."/>
            <person name="Zheng Y."/>
            <person name="Stahl D.A."/>
        </authorList>
    </citation>
    <scope>NUCLEOTIDE SEQUENCE [LARGE SCALE GENOMIC DNA]</scope>
    <source>
        <strain evidence="2 3">HCE1</strain>
    </source>
</reference>
<dbReference type="RefSeq" id="WP_179361872.1">
    <property type="nucleotide sequence ID" value="NZ_CP026994.1"/>
</dbReference>
<keyword evidence="3" id="KW-1185">Reference proteome</keyword>
<gene>
    <name evidence="2" type="ORF">C5F49_04575</name>
</gene>
<name>A0A7D5RB86_9ARCH</name>
<dbReference type="Gene3D" id="6.10.30.10">
    <property type="match status" value="1"/>
</dbReference>
<dbReference type="SUPFAM" id="SSF50249">
    <property type="entry name" value="Nucleic acid-binding proteins"/>
    <property type="match status" value="1"/>
</dbReference>
<dbReference type="InterPro" id="IPR022002">
    <property type="entry name" value="ChsH2_Znr"/>
</dbReference>
<protein>
    <recommendedName>
        <fullName evidence="1">ChsH2 rubredoxin-like zinc ribbon domain-containing protein</fullName>
    </recommendedName>
</protein>
<sequence length="102" mass="11574">MSFENKLNEGIFCIPKCDKCKKIVWPASEFCNHCFGEVSLDEGNFEAKIIEFSGKNEQYFCLVEIEKTFRIIATISKIPEVGQSVIISKCGISQGNYFFEVS</sequence>
<accession>A0A7D5RB86</accession>
<evidence type="ECO:0000313" key="3">
    <source>
        <dbReference type="Proteomes" id="UP000509441"/>
    </source>
</evidence>
<feature type="domain" description="ChsH2 rubredoxin-like zinc ribbon" evidence="1">
    <location>
        <begin position="7"/>
        <end position="37"/>
    </location>
</feature>
<evidence type="ECO:0000313" key="2">
    <source>
        <dbReference type="EMBL" id="QLH04663.1"/>
    </source>
</evidence>
<proteinExistence type="predicted"/>
<evidence type="ECO:0000259" key="1">
    <source>
        <dbReference type="Pfam" id="PF12172"/>
    </source>
</evidence>
<dbReference type="GeneID" id="56061218"/>
<dbReference type="OrthoDB" id="9573at2157"/>